<dbReference type="RefSeq" id="WP_406761224.1">
    <property type="nucleotide sequence ID" value="NZ_JBJIAB010000011.1"/>
</dbReference>
<sequence length="61" mass="6840">MNNYVVVNGIRVPVIRNTENAANRLRAIKRDSIIIISKDCMMPSELLKMLKAKGAKIITVD</sequence>
<evidence type="ECO:0000313" key="1">
    <source>
        <dbReference type="EMBL" id="MFL0165617.1"/>
    </source>
</evidence>
<evidence type="ECO:0000313" key="2">
    <source>
        <dbReference type="Proteomes" id="UP001623600"/>
    </source>
</evidence>
<dbReference type="Proteomes" id="UP001623600">
    <property type="component" value="Unassembled WGS sequence"/>
</dbReference>
<gene>
    <name evidence="1" type="ORF">ACJDTP_11105</name>
</gene>
<accession>A0ABW8S5Z3</accession>
<protein>
    <submittedName>
        <fullName evidence="1">Uncharacterized protein</fullName>
    </submittedName>
</protein>
<name>A0ABW8S5Z3_9CLOT</name>
<keyword evidence="2" id="KW-1185">Reference proteome</keyword>
<dbReference type="EMBL" id="JBJIAB010000011">
    <property type="protein sequence ID" value="MFL0165617.1"/>
    <property type="molecule type" value="Genomic_DNA"/>
</dbReference>
<reference evidence="1 2" key="1">
    <citation type="submission" date="2024-11" db="EMBL/GenBank/DDBJ databases">
        <authorList>
            <person name="Heng Y.C."/>
            <person name="Lim A.C.H."/>
            <person name="Lee J.K.Y."/>
            <person name="Kittelmann S."/>
        </authorList>
    </citation>
    <scope>NUCLEOTIDE SEQUENCE [LARGE SCALE GENOMIC DNA]</scope>
    <source>
        <strain evidence="1 2">WILCCON 0112</strain>
    </source>
</reference>
<organism evidence="1 2">
    <name type="scientific">Candidatus Clostridium helianthi</name>
    <dbReference type="NCBI Taxonomy" id="3381660"/>
    <lineage>
        <taxon>Bacteria</taxon>
        <taxon>Bacillati</taxon>
        <taxon>Bacillota</taxon>
        <taxon>Clostridia</taxon>
        <taxon>Eubacteriales</taxon>
        <taxon>Clostridiaceae</taxon>
        <taxon>Clostridium</taxon>
    </lineage>
</organism>
<proteinExistence type="predicted"/>
<comment type="caution">
    <text evidence="1">The sequence shown here is derived from an EMBL/GenBank/DDBJ whole genome shotgun (WGS) entry which is preliminary data.</text>
</comment>